<dbReference type="Gene3D" id="2.60.40.2810">
    <property type="match status" value="4"/>
</dbReference>
<evidence type="ECO:0000313" key="7">
    <source>
        <dbReference type="Proteomes" id="UP000317977"/>
    </source>
</evidence>
<dbReference type="Pfam" id="PF05345">
    <property type="entry name" value="He_PIG"/>
    <property type="match status" value="1"/>
</dbReference>
<protein>
    <recommendedName>
        <fullName evidence="1">peptidylprolyl isomerase</fullName>
        <ecNumber evidence="1">5.2.1.8</ecNumber>
    </recommendedName>
</protein>
<dbReference type="InterPro" id="IPR015919">
    <property type="entry name" value="Cadherin-like_sf"/>
</dbReference>
<dbReference type="Pfam" id="PF00160">
    <property type="entry name" value="Pro_isomerase"/>
    <property type="match status" value="1"/>
</dbReference>
<evidence type="ECO:0000256" key="3">
    <source>
        <dbReference type="ARBA" id="ARBA00023235"/>
    </source>
</evidence>
<sequence length="1633" mass="167652">MRSSKAKSAHPAPSRGVRRLLEKFVLGGSDPTQPRRGRLLLESLEKRQLMAGDMELLFTEGVDSATQLQLTGAAQTTGGLQTATQAEGESAPDLVQFAKDLADAGVVFYGAHWCPACTSQKELFQDGKNDLPFVEVTNPDRTLNSVGIAEGINEFPTWDFPNGTRLVGVQTLATLSATASVAIPQSDQPTFEPIGNLTVLTGSPLHVPIDAYDPGDGPLTVTVSVADPALLQASVLTGNRSIRIDMDGYGDMVFELFEDRAPVASGRVADLAESGFYDGIIFHRVVDNFVIQAGDPTGTGTSGSTLGNFDDEFHPDLQHNREGVLSFAKSSDDTNNSQFFITETPTRFLDFNHSIFGQLVEGFDVREAISETAVNNSTQNKPVTDVTINTIDVFNDTENSVVMLKAVGNATGTTSVTFTVTDADGNTHSETISVTVATDTENSQPFLNPITSPVSGTAGTPATLQLSSVDVEGDTVFYSASSVSGASSGSVSVDSSTGLVTVTPVSGFSGEIVVNVGVSDTAITSGQTADDNQRVSFNFAAVSTVATPTSVDLQTASDSGSSNIDNVTNVGSLTFLVGGVTNGATVELVNTTTGSVIGTGIASGSTITITTNNIAALGDGTYPIAARQRVGSVTSASTSALSVVYDTTSPASVVSSAATQANVGRAFVTDLISTEEGSGLSYTLTTNPAGATIDSVTGVINWTPTAAQAGANTFNFSLTDLAGNVRTETLTVNVSGEPQAEIKLQVVDLNGNAISSIAVGQEFFLQFIGVDARSFTKPGVFAAYADILFDGTLIEPVDGTPIQYDQGFTVVPKGAFSDGLIDELGAVSNRIVASNVGESLIASVRMIAKASGNVNIRSEPADDTDSDVLLFGQDDRVPAETVAYGNVSLEIGQTFTVGNDSFTVAEDSAATTLNVLANDTVISGTGTLSVISVDQPTTGGTVTLVGGVVSFTPSANFNGTAEFTYRVANSSGSQKDGSVTVTVTAVNDSPSAVNDSFTVDQDSVSNPLDVLANDTFAPDSGETLTVTAVGTSSAGGTVTIATGGASVVYTPAAGYIGADSFTYTISDGSLTHQATVSVTVQSSDEPPVAVADAFTVVEDAAEAVFDVTANDTRDAGNQAFQLTAASASSGGSVRVSADGTQFFYRPAENFAGSEVVTYTIVDTGGGVATGTATFTVTPVNDAPPTLDKTVTVNRGSATEFSVLALTELPANVDSGETLTISTASNSTTAGGTTRVDATTNTIFYTPPSTTFTGTDTVTYTVSDGTLTSSGTLTIQVSEYTLRNIFVNYSTDTNVGQFGSALVLKGTDLLNQEVNKTISSNANGLVFDGVLPGSYTVDVPAIGFLQGATEARTISIESAADDGDTTIQLDVGQLKAQYISIRDWMGSAPSKTLLVAVAPGQTHSLVVPSPSTDTISQPVVSLNADGSSVTIRGTAPTGTNGASQAVETTVSTVNNPNVQVRGEIDGLMLFKINVQTGGVTFNPATATTTTESTTTTGSASTANVSVARSVQSDAPESASNGNGSNSIIVGEQQAEGESIATASVTVADAFVPSVIAAPAQSRSAVLALEDGDLWVESSIGDETETEKVTDVSSIDSAMESVATTLSRVSLVGDQLAQTENVSVAAIDDALRSEV</sequence>
<feature type="domain" description="PPIase cyclophilin-type" evidence="5">
    <location>
        <begin position="239"/>
        <end position="393"/>
    </location>
</feature>
<proteinExistence type="predicted"/>
<dbReference type="Gene3D" id="3.40.30.10">
    <property type="entry name" value="Glutaredoxin"/>
    <property type="match status" value="1"/>
</dbReference>
<dbReference type="RefSeq" id="WP_146533299.1">
    <property type="nucleotide sequence ID" value="NZ_SJPX01000002.1"/>
</dbReference>
<evidence type="ECO:0000313" key="6">
    <source>
        <dbReference type="EMBL" id="TWU55034.1"/>
    </source>
</evidence>
<evidence type="ECO:0000256" key="1">
    <source>
        <dbReference type="ARBA" id="ARBA00013194"/>
    </source>
</evidence>
<dbReference type="Pfam" id="PF07595">
    <property type="entry name" value="Planc_extracel"/>
    <property type="match status" value="1"/>
</dbReference>
<evidence type="ECO:0000256" key="2">
    <source>
        <dbReference type="ARBA" id="ARBA00023110"/>
    </source>
</evidence>
<gene>
    <name evidence="6" type="ORF">Poly59_13270</name>
</gene>
<dbReference type="Gene3D" id="2.60.40.10">
    <property type="entry name" value="Immunoglobulins"/>
    <property type="match status" value="2"/>
</dbReference>
<dbReference type="SUPFAM" id="SSF49313">
    <property type="entry name" value="Cadherin-like"/>
    <property type="match status" value="1"/>
</dbReference>
<dbReference type="PANTHER" id="PTHR45625">
    <property type="entry name" value="PEPTIDYL-PROLYL CIS-TRANS ISOMERASE-RELATED"/>
    <property type="match status" value="1"/>
</dbReference>
<dbReference type="InterPro" id="IPR044016">
    <property type="entry name" value="Big_13"/>
</dbReference>
<dbReference type="GO" id="GO:0005509">
    <property type="term" value="F:calcium ion binding"/>
    <property type="evidence" value="ECO:0007669"/>
    <property type="project" value="InterPro"/>
</dbReference>
<dbReference type="EMBL" id="SJPX01000002">
    <property type="protein sequence ID" value="TWU55034.1"/>
    <property type="molecule type" value="Genomic_DNA"/>
</dbReference>
<dbReference type="PROSITE" id="PS50072">
    <property type="entry name" value="CSA_PPIASE_2"/>
    <property type="match status" value="1"/>
</dbReference>
<dbReference type="Gene3D" id="2.40.100.10">
    <property type="entry name" value="Cyclophilin-like"/>
    <property type="match status" value="1"/>
</dbReference>
<dbReference type="SUPFAM" id="SSF50891">
    <property type="entry name" value="Cyclophilin-like"/>
    <property type="match status" value="1"/>
</dbReference>
<name>A0A5C6F375_9BACT</name>
<dbReference type="EC" id="5.2.1.8" evidence="1"/>
<dbReference type="Proteomes" id="UP000317977">
    <property type="component" value="Unassembled WGS sequence"/>
</dbReference>
<dbReference type="InterPro" id="IPR011506">
    <property type="entry name" value="Planctomycete_extracellular"/>
</dbReference>
<dbReference type="InterPro" id="IPR002130">
    <property type="entry name" value="Cyclophilin-type_PPIase_dom"/>
</dbReference>
<dbReference type="Pfam" id="PF19077">
    <property type="entry name" value="Big_13"/>
    <property type="match status" value="1"/>
</dbReference>
<dbReference type="Pfam" id="PF17963">
    <property type="entry name" value="Big_9"/>
    <property type="match status" value="4"/>
</dbReference>
<dbReference type="OrthoDB" id="270889at2"/>
<dbReference type="CDD" id="cd00317">
    <property type="entry name" value="cyclophilin"/>
    <property type="match status" value="1"/>
</dbReference>
<reference evidence="6 7" key="1">
    <citation type="submission" date="2019-02" db="EMBL/GenBank/DDBJ databases">
        <title>Deep-cultivation of Planctomycetes and their phenomic and genomic characterization uncovers novel biology.</title>
        <authorList>
            <person name="Wiegand S."/>
            <person name="Jogler M."/>
            <person name="Boedeker C."/>
            <person name="Pinto D."/>
            <person name="Vollmers J."/>
            <person name="Rivas-Marin E."/>
            <person name="Kohn T."/>
            <person name="Peeters S.H."/>
            <person name="Heuer A."/>
            <person name="Rast P."/>
            <person name="Oberbeckmann S."/>
            <person name="Bunk B."/>
            <person name="Jeske O."/>
            <person name="Meyerdierks A."/>
            <person name="Storesund J.E."/>
            <person name="Kallscheuer N."/>
            <person name="Luecker S."/>
            <person name="Lage O.M."/>
            <person name="Pohl T."/>
            <person name="Merkel B.J."/>
            <person name="Hornburger P."/>
            <person name="Mueller R.-W."/>
            <person name="Bruemmer F."/>
            <person name="Labrenz M."/>
            <person name="Spormann A.M."/>
            <person name="Op Den Camp H."/>
            <person name="Overmann J."/>
            <person name="Amann R."/>
            <person name="Jetten M.S.M."/>
            <person name="Mascher T."/>
            <person name="Medema M.H."/>
            <person name="Devos D.P."/>
            <person name="Kaster A.-K."/>
            <person name="Ovreas L."/>
            <person name="Rohde M."/>
            <person name="Galperin M.Y."/>
            <person name="Jogler C."/>
        </authorList>
    </citation>
    <scope>NUCLEOTIDE SEQUENCE [LARGE SCALE GENOMIC DNA]</scope>
    <source>
        <strain evidence="6 7">Poly59</strain>
    </source>
</reference>
<dbReference type="GO" id="GO:0016020">
    <property type="term" value="C:membrane"/>
    <property type="evidence" value="ECO:0007669"/>
    <property type="project" value="InterPro"/>
</dbReference>
<dbReference type="InterPro" id="IPR044666">
    <property type="entry name" value="Cyclophilin_A-like"/>
</dbReference>
<keyword evidence="2" id="KW-0697">Rotamase</keyword>
<evidence type="ECO:0000259" key="5">
    <source>
        <dbReference type="PROSITE" id="PS50072"/>
    </source>
</evidence>
<dbReference type="NCBIfam" id="NF012211">
    <property type="entry name" value="tand_rpt_95"/>
    <property type="match status" value="3"/>
</dbReference>
<dbReference type="GO" id="GO:0003755">
    <property type="term" value="F:peptidyl-prolyl cis-trans isomerase activity"/>
    <property type="evidence" value="ECO:0007669"/>
    <property type="project" value="UniProtKB-KW"/>
</dbReference>
<dbReference type="PRINTS" id="PR00153">
    <property type="entry name" value="CSAPPISMRASE"/>
</dbReference>
<dbReference type="InterPro" id="IPR036249">
    <property type="entry name" value="Thioredoxin-like_sf"/>
</dbReference>
<feature type="region of interest" description="Disordered" evidence="4">
    <location>
        <begin position="1482"/>
        <end position="1502"/>
    </location>
</feature>
<feature type="compositionally biased region" description="Low complexity" evidence="4">
    <location>
        <begin position="1483"/>
        <end position="1501"/>
    </location>
</feature>
<accession>A0A5C6F375</accession>
<dbReference type="InterPro" id="IPR013783">
    <property type="entry name" value="Ig-like_fold"/>
</dbReference>
<evidence type="ECO:0000256" key="4">
    <source>
        <dbReference type="SAM" id="MobiDB-lite"/>
    </source>
</evidence>
<organism evidence="6 7">
    <name type="scientific">Rubripirellula reticaptiva</name>
    <dbReference type="NCBI Taxonomy" id="2528013"/>
    <lineage>
        <taxon>Bacteria</taxon>
        <taxon>Pseudomonadati</taxon>
        <taxon>Planctomycetota</taxon>
        <taxon>Planctomycetia</taxon>
        <taxon>Pirellulales</taxon>
        <taxon>Pirellulaceae</taxon>
        <taxon>Rubripirellula</taxon>
    </lineage>
</organism>
<dbReference type="SUPFAM" id="SSF52833">
    <property type="entry name" value="Thioredoxin-like"/>
    <property type="match status" value="1"/>
</dbReference>
<comment type="caution">
    <text evidence="6">The sequence shown here is derived from an EMBL/GenBank/DDBJ whole genome shotgun (WGS) entry which is preliminary data.</text>
</comment>
<keyword evidence="3 6" id="KW-0413">Isomerase</keyword>
<dbReference type="InterPro" id="IPR029000">
    <property type="entry name" value="Cyclophilin-like_dom_sf"/>
</dbReference>
<keyword evidence="7" id="KW-1185">Reference proteome</keyword>
<dbReference type="PANTHER" id="PTHR45625:SF4">
    <property type="entry name" value="PEPTIDYLPROLYL ISOMERASE DOMAIN AND WD REPEAT-CONTAINING PROTEIN 1"/>
    <property type="match status" value="1"/>
</dbReference>